<dbReference type="Gene3D" id="1.25.40.390">
    <property type="match status" value="1"/>
</dbReference>
<dbReference type="GO" id="GO:0009279">
    <property type="term" value="C:cell outer membrane"/>
    <property type="evidence" value="ECO:0007669"/>
    <property type="project" value="UniProtKB-SubCell"/>
</dbReference>
<evidence type="ECO:0008006" key="10">
    <source>
        <dbReference type="Google" id="ProtNLM"/>
    </source>
</evidence>
<keyword evidence="4" id="KW-0472">Membrane</keyword>
<feature type="domain" description="RagB/SusD" evidence="6">
    <location>
        <begin position="356"/>
        <end position="468"/>
    </location>
</feature>
<sequence length="477" mass="53546">MGSAGKFKSLPASLSLKTENIMKKTIQIIMVLCLAVCMGCEEFLDERPRKNLVVPQSIADLQGLLDNSQTGSMNTSPGMWLIGSDDVWTDDLGYASYNTVAERNAYLWKEEVFDTPLSGDWTNPYRQVFASNVVLFESEKIVPSTAEERSRLDNVIGSAHFYRAKAFYDLLQVFAPPYEPGGNNAADGIILRLSPEIDQVLPRSSVGVCYAQVLEDLDLAIEKLPNLPQVYSRPSKASAWAMKARVFLSMEDYAAAENAAMQSLAIKDHLLDLNQIQEGLPFPISQLNNEVLFHSQMINYNFTTNARTFIDSTLIKSYGEHDLRKQVYFLERGPMNYTFRGHFTGSVNAFSGLSVGEVMLTAAEAKVRNGKVADGLGLLNQFLVSRYEEGTFEPYSINDPAEALETVLLERRKELVFRGLRWTDLRRLNRDSRFAKTLVREIGGETFQLPPGSNRYVYPIPQEELDYSGVSQNDRSN</sequence>
<evidence type="ECO:0000259" key="7">
    <source>
        <dbReference type="Pfam" id="PF14322"/>
    </source>
</evidence>
<comment type="caution">
    <text evidence="8">The sequence shown here is derived from an EMBL/GenBank/DDBJ whole genome shotgun (WGS) entry which is preliminary data.</text>
</comment>
<evidence type="ECO:0000256" key="1">
    <source>
        <dbReference type="ARBA" id="ARBA00004442"/>
    </source>
</evidence>
<accession>S2D9V8</accession>
<dbReference type="Proteomes" id="UP000006073">
    <property type="component" value="Unassembled WGS sequence"/>
</dbReference>
<evidence type="ECO:0000259" key="6">
    <source>
        <dbReference type="Pfam" id="PF07980"/>
    </source>
</evidence>
<evidence type="ECO:0000256" key="4">
    <source>
        <dbReference type="ARBA" id="ARBA00023136"/>
    </source>
</evidence>
<dbReference type="STRING" id="1189612.A33Q_3716"/>
<keyword evidence="3" id="KW-0732">Signal</keyword>
<evidence type="ECO:0000313" key="9">
    <source>
        <dbReference type="Proteomes" id="UP000006073"/>
    </source>
</evidence>
<dbReference type="EMBL" id="ALWO02000045">
    <property type="protein sequence ID" value="EOZ93770.1"/>
    <property type="molecule type" value="Genomic_DNA"/>
</dbReference>
<feature type="domain" description="SusD-like N-terminal" evidence="7">
    <location>
        <begin position="42"/>
        <end position="248"/>
    </location>
</feature>
<proteinExistence type="inferred from homology"/>
<comment type="similarity">
    <text evidence="2">Belongs to the SusD family.</text>
</comment>
<keyword evidence="5" id="KW-0998">Cell outer membrane</keyword>
<evidence type="ECO:0000256" key="5">
    <source>
        <dbReference type="ARBA" id="ARBA00023237"/>
    </source>
</evidence>
<dbReference type="Pfam" id="PF07980">
    <property type="entry name" value="SusD_RagB"/>
    <property type="match status" value="1"/>
</dbReference>
<dbReference type="eggNOG" id="COG1834">
    <property type="taxonomic scope" value="Bacteria"/>
</dbReference>
<dbReference type="InterPro" id="IPR011990">
    <property type="entry name" value="TPR-like_helical_dom_sf"/>
</dbReference>
<dbReference type="AlphaFoldDB" id="S2D9V8"/>
<evidence type="ECO:0000256" key="2">
    <source>
        <dbReference type="ARBA" id="ARBA00006275"/>
    </source>
</evidence>
<dbReference type="InterPro" id="IPR012944">
    <property type="entry name" value="SusD_RagB_dom"/>
</dbReference>
<dbReference type="Pfam" id="PF14322">
    <property type="entry name" value="SusD-like_3"/>
    <property type="match status" value="1"/>
</dbReference>
<comment type="subcellular location">
    <subcellularLocation>
        <location evidence="1">Cell outer membrane</location>
    </subcellularLocation>
</comment>
<name>S2D9V8_INDAL</name>
<evidence type="ECO:0000256" key="3">
    <source>
        <dbReference type="ARBA" id="ARBA00022729"/>
    </source>
</evidence>
<evidence type="ECO:0000313" key="8">
    <source>
        <dbReference type="EMBL" id="EOZ93770.1"/>
    </source>
</evidence>
<dbReference type="InterPro" id="IPR033985">
    <property type="entry name" value="SusD-like_N"/>
</dbReference>
<keyword evidence="9" id="KW-1185">Reference proteome</keyword>
<dbReference type="SUPFAM" id="SSF48452">
    <property type="entry name" value="TPR-like"/>
    <property type="match status" value="1"/>
</dbReference>
<organism evidence="8 9">
    <name type="scientific">Indibacter alkaliphilus (strain CCUG 57479 / KCTC 22604 / LW1)</name>
    <dbReference type="NCBI Taxonomy" id="1189612"/>
    <lineage>
        <taxon>Bacteria</taxon>
        <taxon>Pseudomonadati</taxon>
        <taxon>Bacteroidota</taxon>
        <taxon>Cytophagia</taxon>
        <taxon>Cytophagales</taxon>
        <taxon>Cyclobacteriaceae</taxon>
    </lineage>
</organism>
<gene>
    <name evidence="8" type="ORF">A33Q_3716</name>
</gene>
<protein>
    <recommendedName>
        <fullName evidence="10">SusD family protein</fullName>
    </recommendedName>
</protein>
<reference evidence="8 9" key="1">
    <citation type="journal article" date="2013" name="Genome Announc.">
        <title>Draft Genome Sequence of Indibacter alkaliphilus Strain LW1T, Isolated from Lonar Lake, a Haloalkaline Lake in the Buldana District of Maharashtra, India.</title>
        <authorList>
            <person name="Singh A."/>
            <person name="Kumar Jangir P."/>
            <person name="Sharma R."/>
            <person name="Singh A."/>
            <person name="Kumar Pinnaka A."/>
            <person name="Shivaji S."/>
        </authorList>
    </citation>
    <scope>NUCLEOTIDE SEQUENCE [LARGE SCALE GENOMIC DNA]</scope>
    <source>
        <strain evidence="9">CCUG 57479 / KCTC 22604 / LW1</strain>
    </source>
</reference>